<evidence type="ECO:0000256" key="1">
    <source>
        <dbReference type="ARBA" id="ARBA00022614"/>
    </source>
</evidence>
<proteinExistence type="predicted"/>
<dbReference type="InterPro" id="IPR032675">
    <property type="entry name" value="LRR_dom_sf"/>
</dbReference>
<dbReference type="PROSITE" id="PS51450">
    <property type="entry name" value="LRR"/>
    <property type="match status" value="2"/>
</dbReference>
<dbReference type="AlphaFoldDB" id="A0A8D8UFL6"/>
<dbReference type="EMBL" id="HBUF01340814">
    <property type="protein sequence ID" value="CAG6703090.1"/>
    <property type="molecule type" value="Transcribed_RNA"/>
</dbReference>
<keyword evidence="2" id="KW-0677">Repeat</keyword>
<name>A0A8D8UFL6_9HEMI</name>
<dbReference type="Pfam" id="PF13855">
    <property type="entry name" value="LRR_8"/>
    <property type="match status" value="4"/>
</dbReference>
<protein>
    <submittedName>
        <fullName evidence="5">Insulin-like growth factor-binding protein complex acid labile subunit</fullName>
    </submittedName>
</protein>
<dbReference type="InterPro" id="IPR003591">
    <property type="entry name" value="Leu-rich_rpt_typical-subtyp"/>
</dbReference>
<dbReference type="InterPro" id="IPR050333">
    <property type="entry name" value="SLRP"/>
</dbReference>
<keyword evidence="1" id="KW-0433">Leucine-rich repeat</keyword>
<dbReference type="PROSITE" id="PS51257">
    <property type="entry name" value="PROKAR_LIPOPROTEIN"/>
    <property type="match status" value="1"/>
</dbReference>
<dbReference type="EMBL" id="HBUF01340816">
    <property type="protein sequence ID" value="CAG6703105.1"/>
    <property type="molecule type" value="Transcribed_RNA"/>
</dbReference>
<keyword evidence="4" id="KW-0732">Signal</keyword>
<reference evidence="5" key="1">
    <citation type="submission" date="2021-05" db="EMBL/GenBank/DDBJ databases">
        <authorList>
            <person name="Alioto T."/>
            <person name="Alioto T."/>
            <person name="Gomez Garrido J."/>
        </authorList>
    </citation>
    <scope>NUCLEOTIDE SEQUENCE</scope>
</reference>
<dbReference type="EMBL" id="HBUF01340812">
    <property type="protein sequence ID" value="CAG6703076.1"/>
    <property type="molecule type" value="Transcribed_RNA"/>
</dbReference>
<dbReference type="EMBL" id="HBUF01340817">
    <property type="protein sequence ID" value="CAG6703112.1"/>
    <property type="molecule type" value="Transcribed_RNA"/>
</dbReference>
<dbReference type="SMART" id="SM00369">
    <property type="entry name" value="LRR_TYP"/>
    <property type="match status" value="12"/>
</dbReference>
<feature type="transmembrane region" description="Helical" evidence="3">
    <location>
        <begin position="657"/>
        <end position="682"/>
    </location>
</feature>
<accession>A0A8D8UFL6</accession>
<evidence type="ECO:0000256" key="2">
    <source>
        <dbReference type="ARBA" id="ARBA00022737"/>
    </source>
</evidence>
<dbReference type="EMBL" id="HBUF01340815">
    <property type="protein sequence ID" value="CAG6703098.1"/>
    <property type="molecule type" value="Transcribed_RNA"/>
</dbReference>
<evidence type="ECO:0000256" key="3">
    <source>
        <dbReference type="SAM" id="Phobius"/>
    </source>
</evidence>
<keyword evidence="3" id="KW-1133">Transmembrane helix</keyword>
<feature type="signal peptide" evidence="4">
    <location>
        <begin position="1"/>
        <end position="16"/>
    </location>
</feature>
<dbReference type="PANTHER" id="PTHR45712">
    <property type="entry name" value="AGAP008170-PA"/>
    <property type="match status" value="1"/>
</dbReference>
<evidence type="ECO:0000313" key="5">
    <source>
        <dbReference type="EMBL" id="CAG6703076.1"/>
    </source>
</evidence>
<dbReference type="PANTHER" id="PTHR45712:SF22">
    <property type="entry name" value="INSULIN-LIKE GROWTH FACTOR-BINDING PROTEIN COMPLEX ACID LABILE SUBUNIT"/>
    <property type="match status" value="1"/>
</dbReference>
<dbReference type="EMBL" id="HBUF01340813">
    <property type="protein sequence ID" value="CAG6703082.1"/>
    <property type="molecule type" value="Transcribed_RNA"/>
</dbReference>
<dbReference type="PRINTS" id="PR00019">
    <property type="entry name" value="LEURICHRPT"/>
</dbReference>
<feature type="chain" id="PRO_5036262222" evidence="4">
    <location>
        <begin position="17"/>
        <end position="756"/>
    </location>
</feature>
<keyword evidence="3" id="KW-0472">Membrane</keyword>
<dbReference type="InterPro" id="IPR001611">
    <property type="entry name" value="Leu-rich_rpt"/>
</dbReference>
<dbReference type="SUPFAM" id="SSF52058">
    <property type="entry name" value="L domain-like"/>
    <property type="match status" value="2"/>
</dbReference>
<dbReference type="Gene3D" id="3.80.10.10">
    <property type="entry name" value="Ribonuclease Inhibitor"/>
    <property type="match status" value="4"/>
</dbReference>
<dbReference type="EMBL" id="HBUF01340818">
    <property type="protein sequence ID" value="CAG6703121.1"/>
    <property type="molecule type" value="Transcribed_RNA"/>
</dbReference>
<evidence type="ECO:0000256" key="4">
    <source>
        <dbReference type="SAM" id="SignalP"/>
    </source>
</evidence>
<organism evidence="5">
    <name type="scientific">Cacopsylla melanoneura</name>
    <dbReference type="NCBI Taxonomy" id="428564"/>
    <lineage>
        <taxon>Eukaryota</taxon>
        <taxon>Metazoa</taxon>
        <taxon>Ecdysozoa</taxon>
        <taxon>Arthropoda</taxon>
        <taxon>Hexapoda</taxon>
        <taxon>Insecta</taxon>
        <taxon>Pterygota</taxon>
        <taxon>Neoptera</taxon>
        <taxon>Paraneoptera</taxon>
        <taxon>Hemiptera</taxon>
        <taxon>Sternorrhyncha</taxon>
        <taxon>Psylloidea</taxon>
        <taxon>Psyllidae</taxon>
        <taxon>Psyllinae</taxon>
        <taxon>Cacopsylla</taxon>
    </lineage>
</organism>
<keyword evidence="3" id="KW-0812">Transmembrane</keyword>
<sequence length="756" mass="85825">MRRMLVLLALLGACACLAPDSTCPAQCRCTLNSSGGTIARCSTLDAAEQQFSGNIQRLEVSNIAPQDGWLNTLEDRLFVDLGLSHLDSIKITNTSLKSIDINAFRGLPNLYDLDLSDNNIVIIDPDTFEFSAFLHRLVLAGNPLKPDVSKYLLKSESLTELDISRCNLSTITPEMFSKLDNLIFLNLASNYLKDIGHFWKYKDFEFVEELDLSDNQIQKIDTKILSEHSELVTLNLRKNLLQSFDYVDIPELEDLDISQNRFQEINANTFKNVPEVIHVNMSYNQIHFIAEDSFIHVPNLKHLDLSHNKINGPLPVYMLTKNPDIENLKLSGNKNMKVFTGEEGLSGQHNNLYILDISDCGLEVIKSNSFQRMENIGTLNLSNNAIRTLDADVFSRLKRLSVLDISNNQLLTLNTSLFSANSELRKLIVSGNPLMNFSPKLFMHVHRLHYLDASHCQLSEVWSFRDAAFMNTHKILANLEFFNLSNNNMKHLHINDFGSAHALTTVDIRNNPMSCTKHFTELIQWFISQEIDPERQKNELSTELLDFDNNDRAVEKSIEWKEVIEQVCPTSTDLAISVKKFKNVVGSETIKVIEEEPKQHKKEMTTETTNTDSTLTLLIPGVDLGDIFPANESPEQTEEDPKEKGEELLRYYNIYGWIYWTFVLFVFVLLMAIINLTGALCCRQAPARPSYIGPVGGYVRTKNDGGSLYYKLYEECSVPNTPIVKNKTVVLDFNQFLKKPNAYNIVKDIDTLPSQV</sequence>